<evidence type="ECO:0000259" key="1">
    <source>
        <dbReference type="Pfam" id="PF03118"/>
    </source>
</evidence>
<gene>
    <name evidence="2" type="ORF">A2755_03745</name>
</gene>
<evidence type="ECO:0000313" key="2">
    <source>
        <dbReference type="EMBL" id="OGM90277.1"/>
    </source>
</evidence>
<dbReference type="InterPro" id="IPR011260">
    <property type="entry name" value="RNAP_asu_C"/>
</dbReference>
<dbReference type="GO" id="GO:0003677">
    <property type="term" value="F:DNA binding"/>
    <property type="evidence" value="ECO:0007669"/>
    <property type="project" value="InterPro"/>
</dbReference>
<proteinExistence type="predicted"/>
<organism evidence="2 3">
    <name type="scientific">Candidatus Wolfebacteria bacterium RIFCSPHIGHO2_01_FULL_48_22</name>
    <dbReference type="NCBI Taxonomy" id="1802555"/>
    <lineage>
        <taxon>Bacteria</taxon>
        <taxon>Candidatus Wolfeibacteriota</taxon>
    </lineage>
</organism>
<sequence length="161" mass="18229">MNRKFINKKGRKMKNSSEQKRLTVIKFLLGFASSTELIDDRIKNIMERVLVEGETLVRIAKDLDLSAPYVGQLFRVGFSKIRHGLSFLGEKDMASAKENLSEFSTLSIRAQNCLKRSGIKNFDDLKKFSKPDLLGCSNFGKKSLVEIEEFLAKKGLPPLKD</sequence>
<dbReference type="Gene3D" id="1.10.150.20">
    <property type="entry name" value="5' to 3' exonuclease, C-terminal subdomain"/>
    <property type="match status" value="1"/>
</dbReference>
<dbReference type="Proteomes" id="UP000177029">
    <property type="component" value="Unassembled WGS sequence"/>
</dbReference>
<dbReference type="AlphaFoldDB" id="A0A1F8DNS7"/>
<name>A0A1F8DNS7_9BACT</name>
<evidence type="ECO:0000313" key="3">
    <source>
        <dbReference type="Proteomes" id="UP000177029"/>
    </source>
</evidence>
<accession>A0A1F8DNS7</accession>
<feature type="domain" description="RNA polymerase alpha subunit C-terminal" evidence="1">
    <location>
        <begin position="106"/>
        <end position="152"/>
    </location>
</feature>
<dbReference type="EMBL" id="MGIP01000026">
    <property type="protein sequence ID" value="OGM90277.1"/>
    <property type="molecule type" value="Genomic_DNA"/>
</dbReference>
<protein>
    <recommendedName>
        <fullName evidence="1">RNA polymerase alpha subunit C-terminal domain-containing protein</fullName>
    </recommendedName>
</protein>
<dbReference type="Pfam" id="PF03118">
    <property type="entry name" value="RNA_pol_A_CTD"/>
    <property type="match status" value="1"/>
</dbReference>
<comment type="caution">
    <text evidence="2">The sequence shown here is derived from an EMBL/GenBank/DDBJ whole genome shotgun (WGS) entry which is preliminary data.</text>
</comment>
<dbReference type="GO" id="GO:0003899">
    <property type="term" value="F:DNA-directed RNA polymerase activity"/>
    <property type="evidence" value="ECO:0007669"/>
    <property type="project" value="InterPro"/>
</dbReference>
<dbReference type="GO" id="GO:0006351">
    <property type="term" value="P:DNA-templated transcription"/>
    <property type="evidence" value="ECO:0007669"/>
    <property type="project" value="InterPro"/>
</dbReference>
<dbReference type="STRING" id="1802555.A2755_03745"/>
<reference evidence="2 3" key="1">
    <citation type="journal article" date="2016" name="Nat. Commun.">
        <title>Thousands of microbial genomes shed light on interconnected biogeochemical processes in an aquifer system.</title>
        <authorList>
            <person name="Anantharaman K."/>
            <person name="Brown C.T."/>
            <person name="Hug L.A."/>
            <person name="Sharon I."/>
            <person name="Castelle C.J."/>
            <person name="Probst A.J."/>
            <person name="Thomas B.C."/>
            <person name="Singh A."/>
            <person name="Wilkins M.J."/>
            <person name="Karaoz U."/>
            <person name="Brodie E.L."/>
            <person name="Williams K.H."/>
            <person name="Hubbard S.S."/>
            <person name="Banfield J.F."/>
        </authorList>
    </citation>
    <scope>NUCLEOTIDE SEQUENCE [LARGE SCALE GENOMIC DNA]</scope>
</reference>
<dbReference type="SUPFAM" id="SSF47789">
    <property type="entry name" value="C-terminal domain of RNA polymerase alpha subunit"/>
    <property type="match status" value="1"/>
</dbReference>